<dbReference type="InterPro" id="IPR025902">
    <property type="entry name" value="LssY-like-C_dom"/>
</dbReference>
<dbReference type="Proteomes" id="UP000076023">
    <property type="component" value="Unassembled WGS sequence"/>
</dbReference>
<proteinExistence type="predicted"/>
<dbReference type="InParanoid" id="A0A146G7I4"/>
<feature type="domain" description="LssY-like C-terminal" evidence="1">
    <location>
        <begin position="42"/>
        <end position="221"/>
    </location>
</feature>
<accession>A0A146G7I4</accession>
<sequence length="228" mass="25778">MLRMKKSIPLFVVILLVWALAAYILIPMITRSFYRHHFNGGPRITHTSDGHPGDPVNIAIEGEEAELVRAMNKAGWYPADPITFDSSVRIAVDSVIKKPDDQAPVSSLFLFDRKQDLAFELPIGDSPRQRHHVRFWRWDKLKDGRPVWFGSATLDERVGLSHANAQVTHHIGPDVDAERDLVMTGLKQAGFIQDEYYVTNFQSEHEGRNGGGDLWRTDGRLGAIILKK</sequence>
<evidence type="ECO:0000259" key="1">
    <source>
        <dbReference type="Pfam" id="PF14067"/>
    </source>
</evidence>
<protein>
    <submittedName>
        <fullName evidence="2">LssY C-terminus</fullName>
    </submittedName>
</protein>
<dbReference type="EMBL" id="BDCO01000002">
    <property type="protein sequence ID" value="GAT33520.1"/>
    <property type="molecule type" value="Genomic_DNA"/>
</dbReference>
<organism evidence="2 3">
    <name type="scientific">Terrimicrobium sacchariphilum</name>
    <dbReference type="NCBI Taxonomy" id="690879"/>
    <lineage>
        <taxon>Bacteria</taxon>
        <taxon>Pseudomonadati</taxon>
        <taxon>Verrucomicrobiota</taxon>
        <taxon>Terrimicrobiia</taxon>
        <taxon>Terrimicrobiales</taxon>
        <taxon>Terrimicrobiaceae</taxon>
        <taxon>Terrimicrobium</taxon>
    </lineage>
</organism>
<dbReference type="STRING" id="690879.TSACC_21937"/>
<dbReference type="AlphaFoldDB" id="A0A146G7I4"/>
<gene>
    <name evidence="2" type="ORF">TSACC_21937</name>
</gene>
<evidence type="ECO:0000313" key="3">
    <source>
        <dbReference type="Proteomes" id="UP000076023"/>
    </source>
</evidence>
<comment type="caution">
    <text evidence="2">The sequence shown here is derived from an EMBL/GenBank/DDBJ whole genome shotgun (WGS) entry which is preliminary data.</text>
</comment>
<dbReference type="Pfam" id="PF14067">
    <property type="entry name" value="LssY_C"/>
    <property type="match status" value="1"/>
</dbReference>
<reference evidence="3" key="1">
    <citation type="journal article" date="2017" name="Genome Announc.">
        <title>Draft Genome Sequence of Terrimicrobium sacchariphilum NM-5T, a Facultative Anaerobic Soil Bacterium of the Class Spartobacteria.</title>
        <authorList>
            <person name="Qiu Y.L."/>
            <person name="Tourlousse D.M."/>
            <person name="Matsuura N."/>
            <person name="Ohashi A."/>
            <person name="Sekiguchi Y."/>
        </authorList>
    </citation>
    <scope>NUCLEOTIDE SEQUENCE [LARGE SCALE GENOMIC DNA]</scope>
    <source>
        <strain evidence="3">NM-5</strain>
    </source>
</reference>
<keyword evidence="3" id="KW-1185">Reference proteome</keyword>
<evidence type="ECO:0000313" key="2">
    <source>
        <dbReference type="EMBL" id="GAT33520.1"/>
    </source>
</evidence>
<name>A0A146G7I4_TERSA</name>
<dbReference type="OrthoDB" id="3725455at2"/>